<dbReference type="PROSITE" id="PS50977">
    <property type="entry name" value="HTH_TETR_2"/>
    <property type="match status" value="1"/>
</dbReference>
<evidence type="ECO:0000256" key="2">
    <source>
        <dbReference type="PROSITE-ProRule" id="PRU00335"/>
    </source>
</evidence>
<dbReference type="Gene3D" id="1.10.357.10">
    <property type="entry name" value="Tetracycline Repressor, domain 2"/>
    <property type="match status" value="1"/>
</dbReference>
<dbReference type="RefSeq" id="WP_120357036.1">
    <property type="nucleotide sequence ID" value="NZ_CP017982.1"/>
</dbReference>
<dbReference type="GO" id="GO:0003677">
    <property type="term" value="F:DNA binding"/>
    <property type="evidence" value="ECO:0007669"/>
    <property type="project" value="UniProtKB-UniRule"/>
</dbReference>
<evidence type="ECO:0000259" key="3">
    <source>
        <dbReference type="PROSITE" id="PS50977"/>
    </source>
</evidence>
<protein>
    <submittedName>
        <fullName evidence="4">Transcriptional regulator</fullName>
    </submittedName>
</protein>
<keyword evidence="1 2" id="KW-0238">DNA-binding</keyword>
<dbReference type="AlphaFoldDB" id="A0A386RBB1"/>
<sequence length="195" mass="22347">MKKRKTDRRTLYTLGLIKDAFLKLVDEESYSKVNIARICREAGIMRSTFHVHYSSVTDVLNDVLNDALLLTETNPVPFFAGNGKSLDYLKSNESLVPACQRIGDAGKYQKLLMDPDLSEYIIGRIVVNERDTVLPAVIEKTHLPREDAETLFRYVIHGSFAVNRAHNFVKDEKWPHDVQMLNEFAEAGYERLSRK</sequence>
<dbReference type="EMBL" id="CP017982">
    <property type="protein sequence ID" value="AYE60602.1"/>
    <property type="molecule type" value="Genomic_DNA"/>
</dbReference>
<proteinExistence type="predicted"/>
<dbReference type="Proteomes" id="UP000267794">
    <property type="component" value="Chromosome"/>
</dbReference>
<dbReference type="InterPro" id="IPR009057">
    <property type="entry name" value="Homeodomain-like_sf"/>
</dbReference>
<organism evidence="4 5">
    <name type="scientific">Lactobacillus helveticus</name>
    <name type="common">Lactobacillus suntoryeus</name>
    <dbReference type="NCBI Taxonomy" id="1587"/>
    <lineage>
        <taxon>Bacteria</taxon>
        <taxon>Bacillati</taxon>
        <taxon>Bacillota</taxon>
        <taxon>Bacilli</taxon>
        <taxon>Lactobacillales</taxon>
        <taxon>Lactobacillaceae</taxon>
        <taxon>Lactobacillus</taxon>
    </lineage>
</organism>
<evidence type="ECO:0000256" key="1">
    <source>
        <dbReference type="ARBA" id="ARBA00023125"/>
    </source>
</evidence>
<gene>
    <name evidence="4" type="ORF">BC335_0039</name>
</gene>
<feature type="domain" description="HTH tetR-type" evidence="3">
    <location>
        <begin position="11"/>
        <end position="71"/>
    </location>
</feature>
<evidence type="ECO:0000313" key="5">
    <source>
        <dbReference type="Proteomes" id="UP000267794"/>
    </source>
</evidence>
<accession>A0A386RBB1</accession>
<feature type="DNA-binding region" description="H-T-H motif" evidence="2">
    <location>
        <begin position="34"/>
        <end position="53"/>
    </location>
</feature>
<dbReference type="InterPro" id="IPR001647">
    <property type="entry name" value="HTH_TetR"/>
</dbReference>
<evidence type="ECO:0000313" key="4">
    <source>
        <dbReference type="EMBL" id="AYE60602.1"/>
    </source>
</evidence>
<name>A0A386RBB1_LACHE</name>
<dbReference type="SUPFAM" id="SSF46689">
    <property type="entry name" value="Homeodomain-like"/>
    <property type="match status" value="1"/>
</dbReference>
<reference evidence="4 5" key="1">
    <citation type="submission" date="2016-10" db="EMBL/GenBank/DDBJ databases">
        <title>Complete genomic sequencing of Lactobacillus helveticus LH99 and comparative genome analysis.</title>
        <authorList>
            <person name="Li N."/>
            <person name="You C."/>
            <person name="Liu Z."/>
        </authorList>
    </citation>
    <scope>NUCLEOTIDE SEQUENCE [LARGE SCALE GENOMIC DNA]</scope>
    <source>
        <strain evidence="4 5">LH99</strain>
    </source>
</reference>